<keyword evidence="2" id="KW-0472">Membrane</keyword>
<evidence type="ECO:0000256" key="2">
    <source>
        <dbReference type="SAM" id="Phobius"/>
    </source>
</evidence>
<feature type="transmembrane region" description="Helical" evidence="2">
    <location>
        <begin position="43"/>
        <end position="69"/>
    </location>
</feature>
<dbReference type="RefSeq" id="WP_264066752.1">
    <property type="nucleotide sequence ID" value="NZ_JACKTY010000020.1"/>
</dbReference>
<keyword evidence="2" id="KW-1133">Transmembrane helix</keyword>
<feature type="region of interest" description="Disordered" evidence="1">
    <location>
        <begin position="1"/>
        <end position="30"/>
    </location>
</feature>
<evidence type="ECO:0000313" key="4">
    <source>
        <dbReference type="Proteomes" id="UP001526201"/>
    </source>
</evidence>
<keyword evidence="4" id="KW-1185">Reference proteome</keyword>
<organism evidence="3 4">
    <name type="scientific">Mycolicibacterium komossense</name>
    <dbReference type="NCBI Taxonomy" id="1779"/>
    <lineage>
        <taxon>Bacteria</taxon>
        <taxon>Bacillati</taxon>
        <taxon>Actinomycetota</taxon>
        <taxon>Actinomycetes</taxon>
        <taxon>Mycobacteriales</taxon>
        <taxon>Mycobacteriaceae</taxon>
        <taxon>Mycolicibacterium</taxon>
    </lineage>
</organism>
<dbReference type="Proteomes" id="UP001526201">
    <property type="component" value="Unassembled WGS sequence"/>
</dbReference>
<feature type="region of interest" description="Disordered" evidence="1">
    <location>
        <begin position="106"/>
        <end position="160"/>
    </location>
</feature>
<comment type="caution">
    <text evidence="3">The sequence shown here is derived from an EMBL/GenBank/DDBJ whole genome shotgun (WGS) entry which is preliminary data.</text>
</comment>
<gene>
    <name evidence="3" type="ORF">H7J73_07670</name>
</gene>
<feature type="compositionally biased region" description="Gly residues" evidence="1">
    <location>
        <begin position="106"/>
        <end position="146"/>
    </location>
</feature>
<reference evidence="3 4" key="1">
    <citation type="journal article" date="2022" name="BMC Genomics">
        <title>Comparative genome analysis of mycobacteria focusing on tRNA and non-coding RNA.</title>
        <authorList>
            <person name="Behra P.R.K."/>
            <person name="Pettersson B.M.F."/>
            <person name="Ramesh M."/>
            <person name="Das S."/>
            <person name="Dasgupta S."/>
            <person name="Kirsebom L.A."/>
        </authorList>
    </citation>
    <scope>NUCLEOTIDE SEQUENCE [LARGE SCALE GENOMIC DNA]</scope>
    <source>
        <strain evidence="3 4">DSM 44078</strain>
    </source>
</reference>
<feature type="compositionally biased region" description="Low complexity" evidence="1">
    <location>
        <begin position="7"/>
        <end position="16"/>
    </location>
</feature>
<dbReference type="EMBL" id="JACKTY010000020">
    <property type="protein sequence ID" value="MCV7225910.1"/>
    <property type="molecule type" value="Genomic_DNA"/>
</dbReference>
<sequence>MSETPQYETEPTTSPVVTPPPPATYDTRPAYVEPRKPSRLYQVAAWVAIVAGSVFIVAVIFFTGFALGVHSGGGHHGHHRQDMGETRQEGPPMMPMRPGFLFPGPGAFGPGGPGMFPGGPGQMGPGGPGGQGGPGFGPGPGNGGPGQSQQPPAPGQQRPS</sequence>
<evidence type="ECO:0008006" key="5">
    <source>
        <dbReference type="Google" id="ProtNLM"/>
    </source>
</evidence>
<keyword evidence="2" id="KW-0812">Transmembrane</keyword>
<name>A0ABT3C8V7_9MYCO</name>
<evidence type="ECO:0000313" key="3">
    <source>
        <dbReference type="EMBL" id="MCV7225910.1"/>
    </source>
</evidence>
<feature type="compositionally biased region" description="Low complexity" evidence="1">
    <location>
        <begin position="147"/>
        <end position="160"/>
    </location>
</feature>
<proteinExistence type="predicted"/>
<protein>
    <recommendedName>
        <fullName evidence="5">Proline rich protein</fullName>
    </recommendedName>
</protein>
<evidence type="ECO:0000256" key="1">
    <source>
        <dbReference type="SAM" id="MobiDB-lite"/>
    </source>
</evidence>
<accession>A0ABT3C8V7</accession>